<evidence type="ECO:0000313" key="3">
    <source>
        <dbReference type="EMBL" id="BAC99888.1"/>
    </source>
</evidence>
<reference evidence="2" key="1">
    <citation type="submission" date="2002-05" db="EMBL/GenBank/DDBJ databases">
        <title>Oryza sativa nipponbare(GA3) genomic DNA, chromosome 8, BAC clone:OSJNBa0053M06.</title>
        <authorList>
            <person name="Sasaki T."/>
            <person name="Matsumoto T."/>
            <person name="Katayose Y."/>
        </authorList>
    </citation>
    <scope>NUCLEOTIDE SEQUENCE</scope>
</reference>
<dbReference type="EMBL" id="AP005731">
    <property type="protein sequence ID" value="BAC99888.1"/>
    <property type="molecule type" value="Genomic_DNA"/>
</dbReference>
<feature type="region of interest" description="Disordered" evidence="1">
    <location>
        <begin position="1"/>
        <end position="26"/>
    </location>
</feature>
<reference evidence="3" key="2">
    <citation type="submission" date="2002-09" db="EMBL/GenBank/DDBJ databases">
        <title>Oryza sativa nipponbare(GA3) genomic DNA, chromosome 8, BAC clone:OSJNBa0091D16.</title>
        <authorList>
            <person name="Sasaki T."/>
            <person name="Matsumoto T."/>
            <person name="Katayose Y."/>
        </authorList>
    </citation>
    <scope>NUCLEOTIDE SEQUENCE</scope>
</reference>
<protein>
    <submittedName>
        <fullName evidence="3">Uncharacterized protein</fullName>
    </submittedName>
</protein>
<organism evidence="3 4">
    <name type="scientific">Oryza sativa subsp. japonica</name>
    <name type="common">Rice</name>
    <dbReference type="NCBI Taxonomy" id="39947"/>
    <lineage>
        <taxon>Eukaryota</taxon>
        <taxon>Viridiplantae</taxon>
        <taxon>Streptophyta</taxon>
        <taxon>Embryophyta</taxon>
        <taxon>Tracheophyta</taxon>
        <taxon>Spermatophyta</taxon>
        <taxon>Magnoliopsida</taxon>
        <taxon>Liliopsida</taxon>
        <taxon>Poales</taxon>
        <taxon>Poaceae</taxon>
        <taxon>BOP clade</taxon>
        <taxon>Oryzoideae</taxon>
        <taxon>Oryzeae</taxon>
        <taxon>Oryzinae</taxon>
        <taxon>Oryza</taxon>
        <taxon>Oryza sativa</taxon>
    </lineage>
</organism>
<evidence type="ECO:0000313" key="4">
    <source>
        <dbReference type="Proteomes" id="UP000000763"/>
    </source>
</evidence>
<feature type="compositionally biased region" description="Polar residues" evidence="1">
    <location>
        <begin position="1"/>
        <end position="12"/>
    </location>
</feature>
<gene>
    <name evidence="2" type="ORF">OSJNBa0053M06.20</name>
    <name evidence="3" type="ORF">OSJNBa0091D16.39</name>
</gene>
<name>Q6YWZ2_ORYSJ</name>
<evidence type="ECO:0000313" key="2">
    <source>
        <dbReference type="EMBL" id="BAC99722.1"/>
    </source>
</evidence>
<accession>Q6YWZ2</accession>
<dbReference type="Proteomes" id="UP000000763">
    <property type="component" value="Chromosome 8"/>
</dbReference>
<reference evidence="4" key="3">
    <citation type="journal article" date="2005" name="Nature">
        <title>The map-based sequence of the rice genome.</title>
        <authorList>
            <consortium name="International rice genome sequencing project (IRGSP)"/>
            <person name="Matsumoto T."/>
            <person name="Wu J."/>
            <person name="Kanamori H."/>
            <person name="Katayose Y."/>
            <person name="Fujisawa M."/>
            <person name="Namiki N."/>
            <person name="Mizuno H."/>
            <person name="Yamamoto K."/>
            <person name="Antonio B.A."/>
            <person name="Baba T."/>
            <person name="Sakata K."/>
            <person name="Nagamura Y."/>
            <person name="Aoki H."/>
            <person name="Arikawa K."/>
            <person name="Arita K."/>
            <person name="Bito T."/>
            <person name="Chiden Y."/>
            <person name="Fujitsuka N."/>
            <person name="Fukunaka R."/>
            <person name="Hamada M."/>
            <person name="Harada C."/>
            <person name="Hayashi A."/>
            <person name="Hijishita S."/>
            <person name="Honda M."/>
            <person name="Hosokawa S."/>
            <person name="Ichikawa Y."/>
            <person name="Idonuma A."/>
            <person name="Iijima M."/>
            <person name="Ikeda M."/>
            <person name="Ikeno M."/>
            <person name="Ito K."/>
            <person name="Ito S."/>
            <person name="Ito T."/>
            <person name="Ito Y."/>
            <person name="Ito Y."/>
            <person name="Iwabuchi A."/>
            <person name="Kamiya K."/>
            <person name="Karasawa W."/>
            <person name="Kurita K."/>
            <person name="Katagiri S."/>
            <person name="Kikuta A."/>
            <person name="Kobayashi H."/>
            <person name="Kobayashi N."/>
            <person name="Machita K."/>
            <person name="Maehara T."/>
            <person name="Masukawa M."/>
            <person name="Mizubayashi T."/>
            <person name="Mukai Y."/>
            <person name="Nagasaki H."/>
            <person name="Nagata Y."/>
            <person name="Naito S."/>
            <person name="Nakashima M."/>
            <person name="Nakama Y."/>
            <person name="Nakamichi Y."/>
            <person name="Nakamura M."/>
            <person name="Meguro A."/>
            <person name="Negishi M."/>
            <person name="Ohta I."/>
            <person name="Ohta T."/>
            <person name="Okamoto M."/>
            <person name="Ono N."/>
            <person name="Saji S."/>
            <person name="Sakaguchi M."/>
            <person name="Sakai K."/>
            <person name="Shibata M."/>
            <person name="Shimokawa T."/>
            <person name="Song J."/>
            <person name="Takazaki Y."/>
            <person name="Terasawa K."/>
            <person name="Tsugane M."/>
            <person name="Tsuji K."/>
            <person name="Ueda S."/>
            <person name="Waki K."/>
            <person name="Yamagata H."/>
            <person name="Yamamoto M."/>
            <person name="Yamamoto S."/>
            <person name="Yamane H."/>
            <person name="Yoshiki S."/>
            <person name="Yoshihara R."/>
            <person name="Yukawa K."/>
            <person name="Zhong H."/>
            <person name="Yano M."/>
            <person name="Yuan Q."/>
            <person name="Ouyang S."/>
            <person name="Liu J."/>
            <person name="Jones K.M."/>
            <person name="Gansberger K."/>
            <person name="Moffat K."/>
            <person name="Hill J."/>
            <person name="Bera J."/>
            <person name="Fadrosh D."/>
            <person name="Jin S."/>
            <person name="Johri S."/>
            <person name="Kim M."/>
            <person name="Overton L."/>
            <person name="Reardon M."/>
            <person name="Tsitrin T."/>
            <person name="Vuong H."/>
            <person name="Weaver B."/>
            <person name="Ciecko A."/>
            <person name="Tallon L."/>
            <person name="Jackson J."/>
            <person name="Pai G."/>
            <person name="Aken S.V."/>
            <person name="Utterback T."/>
            <person name="Reidmuller S."/>
            <person name="Feldblyum T."/>
            <person name="Hsiao J."/>
            <person name="Zismann V."/>
            <person name="Iobst S."/>
            <person name="de Vazeille A.R."/>
            <person name="Buell C.R."/>
            <person name="Ying K."/>
            <person name="Li Y."/>
            <person name="Lu T."/>
            <person name="Huang Y."/>
            <person name="Zhao Q."/>
            <person name="Feng Q."/>
            <person name="Zhang L."/>
            <person name="Zhu J."/>
            <person name="Weng Q."/>
            <person name="Mu J."/>
            <person name="Lu Y."/>
            <person name="Fan D."/>
            <person name="Liu Y."/>
            <person name="Guan J."/>
            <person name="Zhang Y."/>
            <person name="Yu S."/>
            <person name="Liu X."/>
            <person name="Zhang Y."/>
            <person name="Hong G."/>
            <person name="Han B."/>
            <person name="Choisne N."/>
            <person name="Demange N."/>
            <person name="Orjeda G."/>
            <person name="Samain S."/>
            <person name="Cattolico L."/>
            <person name="Pelletier E."/>
            <person name="Couloux A."/>
            <person name="Segurens B."/>
            <person name="Wincker P."/>
            <person name="D'Hont A."/>
            <person name="Scarpelli C."/>
            <person name="Weissenbach J."/>
            <person name="Salanoubat M."/>
            <person name="Quetier F."/>
            <person name="Yu Y."/>
            <person name="Kim H.R."/>
            <person name="Rambo T."/>
            <person name="Currie J."/>
            <person name="Collura K."/>
            <person name="Luo M."/>
            <person name="Yang T."/>
            <person name="Ammiraju J.S.S."/>
            <person name="Engler F."/>
            <person name="Soderlund C."/>
            <person name="Wing R.A."/>
            <person name="Palmer L.E."/>
            <person name="de la Bastide M."/>
            <person name="Spiegel L."/>
            <person name="Nascimento L."/>
            <person name="Zutavern T."/>
            <person name="O'Shaughnessy A."/>
            <person name="Dike S."/>
            <person name="Dedhia N."/>
            <person name="Preston R."/>
            <person name="Balija V."/>
            <person name="McCombie W.R."/>
            <person name="Chow T."/>
            <person name="Chen H."/>
            <person name="Chung M."/>
            <person name="Chen C."/>
            <person name="Shaw J."/>
            <person name="Wu H."/>
            <person name="Hsiao K."/>
            <person name="Chao Y."/>
            <person name="Chu M."/>
            <person name="Cheng C."/>
            <person name="Hour A."/>
            <person name="Lee P."/>
            <person name="Lin S."/>
            <person name="Lin Y."/>
            <person name="Liou J."/>
            <person name="Liu S."/>
            <person name="Hsing Y."/>
            <person name="Raghuvanshi S."/>
            <person name="Mohanty A."/>
            <person name="Bharti A.K."/>
            <person name="Gaur A."/>
            <person name="Gupta V."/>
            <person name="Kumar D."/>
            <person name="Ravi V."/>
            <person name="Vij S."/>
            <person name="Kapur A."/>
            <person name="Khurana P."/>
            <person name="Khurana P."/>
            <person name="Khurana J.P."/>
            <person name="Tyagi A.K."/>
            <person name="Gaikwad K."/>
            <person name="Singh A."/>
            <person name="Dalal V."/>
            <person name="Srivastava S."/>
            <person name="Dixit A."/>
            <person name="Pal A.K."/>
            <person name="Ghazi I.A."/>
            <person name="Yadav M."/>
            <person name="Pandit A."/>
            <person name="Bhargava A."/>
            <person name="Sureshbabu K."/>
            <person name="Batra K."/>
            <person name="Sharma T.R."/>
            <person name="Mohapatra T."/>
            <person name="Singh N.K."/>
            <person name="Messing J."/>
            <person name="Nelson A.B."/>
            <person name="Fuks G."/>
            <person name="Kavchok S."/>
            <person name="Keizer G."/>
            <person name="Linton E."/>
            <person name="Llaca V."/>
            <person name="Song R."/>
            <person name="Tanyolac B."/>
            <person name="Young S."/>
            <person name="Ho-Il K."/>
            <person name="Hahn J.H."/>
            <person name="Sangsakoo G."/>
            <person name="Vanavichit A."/>
            <person name="de Mattos Luiz.A.T."/>
            <person name="Zimmer P.D."/>
            <person name="Malone G."/>
            <person name="Dellagostin O."/>
            <person name="de Oliveira A.C."/>
            <person name="Bevan M."/>
            <person name="Bancroft I."/>
            <person name="Minx P."/>
            <person name="Cordum H."/>
            <person name="Wilson R."/>
            <person name="Cheng Z."/>
            <person name="Jin W."/>
            <person name="Jiang J."/>
            <person name="Leong S.A."/>
            <person name="Iwama H."/>
            <person name="Gojobori T."/>
            <person name="Itoh T."/>
            <person name="Niimura Y."/>
            <person name="Fujii Y."/>
            <person name="Habara T."/>
            <person name="Sakai H."/>
            <person name="Sato Y."/>
            <person name="Wilson G."/>
            <person name="Kumar K."/>
            <person name="McCouch S."/>
            <person name="Juretic N."/>
            <person name="Hoen D."/>
            <person name="Wright S."/>
            <person name="Bruskiewich R."/>
            <person name="Bureau T."/>
            <person name="Miyao A."/>
            <person name="Hirochika H."/>
            <person name="Nishikawa T."/>
            <person name="Kadowaki K."/>
            <person name="Sugiura M."/>
            <person name="Burr B."/>
            <person name="Sasaki T."/>
        </authorList>
    </citation>
    <scope>NUCLEOTIDE SEQUENCE [LARGE SCALE GENOMIC DNA]</scope>
    <source>
        <strain evidence="4">cv. Nipponbare</strain>
    </source>
</reference>
<reference evidence="4" key="4">
    <citation type="journal article" date="2008" name="Nucleic Acids Res.">
        <title>The rice annotation project database (RAP-DB): 2008 update.</title>
        <authorList>
            <consortium name="The rice annotation project (RAP)"/>
        </authorList>
    </citation>
    <scope>GENOME REANNOTATION</scope>
    <source>
        <strain evidence="4">cv. Nipponbare</strain>
    </source>
</reference>
<dbReference type="EMBL" id="AP005163">
    <property type="protein sequence ID" value="BAC99722.1"/>
    <property type="molecule type" value="Genomic_DNA"/>
</dbReference>
<evidence type="ECO:0000256" key="1">
    <source>
        <dbReference type="SAM" id="MobiDB-lite"/>
    </source>
</evidence>
<sequence>MDLGKSASTSATLKKLQEDGALPGRGTMEREAGASVVLEVPEAWFAVVAEGSEGRSL</sequence>
<proteinExistence type="predicted"/>
<dbReference type="AlphaFoldDB" id="Q6YWZ2"/>